<feature type="transmembrane region" description="Helical" evidence="1">
    <location>
        <begin position="453"/>
        <end position="474"/>
    </location>
</feature>
<feature type="transmembrane region" description="Helical" evidence="1">
    <location>
        <begin position="365"/>
        <end position="384"/>
    </location>
</feature>
<feature type="transmembrane region" description="Helical" evidence="1">
    <location>
        <begin position="75"/>
        <end position="94"/>
    </location>
</feature>
<sequence length="493" mass="53140">MSENVNTAEPPEMPLVADRLADFSDRLSPMLVKELRQGLRAKTFVIVFLTLQGLLALVLLTSIASAEAPQNAGEAITSIIFMFFGVAVLVIQPIRGIGALHREVQGQTIELMVLTRLSAWKIVLGKWVSIVSQSALIFAAIVPYLILRYWFGDMNLFGELSLLCLVFLGSTVITAIIVGISCVPSVILRGLVPLIAAAFGLWAIPLLCFEGEFDELVTLAAMQSPESFWGVVLGVLCAVYIGWTALGVGAAMIAPAAENHSSVRRLLTLGLMLLLVAVSGITSVPVEGWVIVIALVLIPSLIIEMTEPLVLLPPVCRPFVEKGALGKIAGRFLYPGWPCGVLFSLVMIGLAGLSCHFAGISTMPTSGQTVVTSLLGSLLMPAAVMSFFDKRIKHRLSLYLLLLSTNAIVTIVLAVLVNELPADSRGFMAWLAWLPQSGFIMVNYPMKFSPVSLLIWMSIATAAYTVILLVTALIKTRCIAEVEREAEDMEVSS</sequence>
<feature type="transmembrane region" description="Helical" evidence="1">
    <location>
        <begin position="227"/>
        <end position="254"/>
    </location>
</feature>
<feature type="transmembrane region" description="Helical" evidence="1">
    <location>
        <begin position="266"/>
        <end position="284"/>
    </location>
</feature>
<feature type="transmembrane region" description="Helical" evidence="1">
    <location>
        <begin position="43"/>
        <end position="63"/>
    </location>
</feature>
<protein>
    <recommendedName>
        <fullName evidence="4">ABC transporter permease</fullName>
    </recommendedName>
</protein>
<keyword evidence="1" id="KW-1133">Transmembrane helix</keyword>
<evidence type="ECO:0000313" key="2">
    <source>
        <dbReference type="EMBL" id="MBK1827404.1"/>
    </source>
</evidence>
<dbReference type="EMBL" id="JAENII010000007">
    <property type="protein sequence ID" value="MBK1827404.1"/>
    <property type="molecule type" value="Genomic_DNA"/>
</dbReference>
<comment type="caution">
    <text evidence="2">The sequence shown here is derived from an EMBL/GenBank/DDBJ whole genome shotgun (WGS) entry which is preliminary data.</text>
</comment>
<evidence type="ECO:0000256" key="1">
    <source>
        <dbReference type="SAM" id="Phobius"/>
    </source>
</evidence>
<feature type="transmembrane region" description="Helical" evidence="1">
    <location>
        <begin position="332"/>
        <end position="353"/>
    </location>
</feature>
<keyword evidence="1" id="KW-0472">Membrane</keyword>
<feature type="transmembrane region" description="Helical" evidence="1">
    <location>
        <begin position="127"/>
        <end position="151"/>
    </location>
</feature>
<feature type="transmembrane region" description="Helical" evidence="1">
    <location>
        <begin position="396"/>
        <end position="415"/>
    </location>
</feature>
<dbReference type="RefSeq" id="WP_200278855.1">
    <property type="nucleotide sequence ID" value="NZ_JAENII010000007.1"/>
</dbReference>
<accession>A0A934VEK1</accession>
<organism evidence="2 3">
    <name type="scientific">Haloferula rosea</name>
    <dbReference type="NCBI Taxonomy" id="490093"/>
    <lineage>
        <taxon>Bacteria</taxon>
        <taxon>Pseudomonadati</taxon>
        <taxon>Verrucomicrobiota</taxon>
        <taxon>Verrucomicrobiia</taxon>
        <taxon>Verrucomicrobiales</taxon>
        <taxon>Verrucomicrobiaceae</taxon>
        <taxon>Haloferula</taxon>
    </lineage>
</organism>
<evidence type="ECO:0008006" key="4">
    <source>
        <dbReference type="Google" id="ProtNLM"/>
    </source>
</evidence>
<evidence type="ECO:0000313" key="3">
    <source>
        <dbReference type="Proteomes" id="UP000658278"/>
    </source>
</evidence>
<feature type="transmembrane region" description="Helical" evidence="1">
    <location>
        <begin position="290"/>
        <end position="312"/>
    </location>
</feature>
<keyword evidence="3" id="KW-1185">Reference proteome</keyword>
<keyword evidence="1" id="KW-0812">Transmembrane</keyword>
<proteinExistence type="predicted"/>
<feature type="transmembrane region" description="Helical" evidence="1">
    <location>
        <begin position="186"/>
        <end position="207"/>
    </location>
</feature>
<name>A0A934VEK1_9BACT</name>
<feature type="transmembrane region" description="Helical" evidence="1">
    <location>
        <begin position="157"/>
        <end position="179"/>
    </location>
</feature>
<dbReference type="Proteomes" id="UP000658278">
    <property type="component" value="Unassembled WGS sequence"/>
</dbReference>
<dbReference type="AlphaFoldDB" id="A0A934VEK1"/>
<reference evidence="2" key="1">
    <citation type="submission" date="2021-01" db="EMBL/GenBank/DDBJ databases">
        <title>Modified the classification status of verrucomicrobia.</title>
        <authorList>
            <person name="Feng X."/>
        </authorList>
    </citation>
    <scope>NUCLEOTIDE SEQUENCE</scope>
    <source>
        <strain evidence="2">KCTC 22201</strain>
    </source>
</reference>
<gene>
    <name evidence="2" type="ORF">JIN81_10245</name>
</gene>